<dbReference type="CDD" id="cd17248">
    <property type="entry name" value="RMtype1_S_AmiI-TRD2-CR2_like"/>
    <property type="match status" value="1"/>
</dbReference>
<accession>A0ABT7FK43</accession>
<name>A0ABT7FK43_9RHOB</name>
<organism evidence="5 6">
    <name type="scientific">Sedimentitalea xiamensis</name>
    <dbReference type="NCBI Taxonomy" id="3050037"/>
    <lineage>
        <taxon>Bacteria</taxon>
        <taxon>Pseudomonadati</taxon>
        <taxon>Pseudomonadota</taxon>
        <taxon>Alphaproteobacteria</taxon>
        <taxon>Rhodobacterales</taxon>
        <taxon>Paracoccaceae</taxon>
        <taxon>Sedimentitalea</taxon>
    </lineage>
</organism>
<reference evidence="5 6" key="1">
    <citation type="submission" date="2023-05" db="EMBL/GenBank/DDBJ databases">
        <title>Sedimentitalea sp. nov. JM2-8.</title>
        <authorList>
            <person name="Huang J."/>
        </authorList>
    </citation>
    <scope>NUCLEOTIDE SEQUENCE [LARGE SCALE GENOMIC DNA]</scope>
    <source>
        <strain evidence="5 6">JM2-8</strain>
    </source>
</reference>
<dbReference type="GO" id="GO:0004519">
    <property type="term" value="F:endonuclease activity"/>
    <property type="evidence" value="ECO:0007669"/>
    <property type="project" value="UniProtKB-KW"/>
</dbReference>
<sequence length="413" mass="46104">MPGDLLSRWHIGRIHPAPTEEPQDWTLERLCDLAKLESGHTPSRNRPEYWDGQIPWLSLHDSKLIEGKTLFDTRMTISALGLANSSARLLPKGTVALSRTATIGKVAVLGREMATSQDFACYVCGPRLLNAYLAHLFRAMEPEWQRLMAGSTHNTIYMPTFENMQILVPPMAEQEAIAEALSDADALIEGLERLIDKKRLIKQGAMQDLLTAKRRLPGFSGEWSTLSLNDLLLRATGGGTPSRTIAEYWDGNIPWMTVKDFTVGSRHGTLESITEQGLKNSASASIPAGTLILCTRMAVGKTTIMNVDVAINQDLKALFFIDECIPRFYQLMFELRQREIEESAGGSTVKGISLKDIRAIEMPKPCKDEQMKLAHVFDDMDAEIHALDTRLEKARQVKEGMMQNLLTGRIRLV</sequence>
<evidence type="ECO:0000313" key="6">
    <source>
        <dbReference type="Proteomes" id="UP001227126"/>
    </source>
</evidence>
<keyword evidence="3" id="KW-0238">DNA-binding</keyword>
<dbReference type="Pfam" id="PF01420">
    <property type="entry name" value="Methylase_S"/>
    <property type="match status" value="2"/>
</dbReference>
<feature type="domain" description="Type I restriction modification DNA specificity" evidence="4">
    <location>
        <begin position="22"/>
        <end position="192"/>
    </location>
</feature>
<comment type="similarity">
    <text evidence="1">Belongs to the type-I restriction system S methylase family.</text>
</comment>
<dbReference type="EMBL" id="JASNJE010000039">
    <property type="protein sequence ID" value="MDK3075512.1"/>
    <property type="molecule type" value="Genomic_DNA"/>
</dbReference>
<dbReference type="RefSeq" id="WP_284487439.1">
    <property type="nucleotide sequence ID" value="NZ_JASNJE010000039.1"/>
</dbReference>
<gene>
    <name evidence="5" type="ORF">QO034_20765</name>
</gene>
<dbReference type="Gene3D" id="1.10.287.1120">
    <property type="entry name" value="Bipartite methylase S protein"/>
    <property type="match status" value="1"/>
</dbReference>
<dbReference type="EC" id="3.1.21.-" evidence="5"/>
<dbReference type="InterPro" id="IPR044946">
    <property type="entry name" value="Restrct_endonuc_typeI_TRD_sf"/>
</dbReference>
<dbReference type="GO" id="GO:0016787">
    <property type="term" value="F:hydrolase activity"/>
    <property type="evidence" value="ECO:0007669"/>
    <property type="project" value="UniProtKB-KW"/>
</dbReference>
<keyword evidence="5" id="KW-0540">Nuclease</keyword>
<keyword evidence="5" id="KW-0378">Hydrolase</keyword>
<keyword evidence="6" id="KW-1185">Reference proteome</keyword>
<evidence type="ECO:0000256" key="2">
    <source>
        <dbReference type="ARBA" id="ARBA00022747"/>
    </source>
</evidence>
<evidence type="ECO:0000256" key="1">
    <source>
        <dbReference type="ARBA" id="ARBA00010923"/>
    </source>
</evidence>
<dbReference type="CDD" id="cd17285">
    <property type="entry name" value="RMtype1_S_Csp16704I_TRD2-CR2_like"/>
    <property type="match status" value="1"/>
</dbReference>
<dbReference type="InterPro" id="IPR052021">
    <property type="entry name" value="Type-I_RS_S_subunit"/>
</dbReference>
<dbReference type="PANTHER" id="PTHR30408">
    <property type="entry name" value="TYPE-1 RESTRICTION ENZYME ECOKI SPECIFICITY PROTEIN"/>
    <property type="match status" value="1"/>
</dbReference>
<dbReference type="Gene3D" id="3.90.220.20">
    <property type="entry name" value="DNA methylase specificity domains"/>
    <property type="match status" value="2"/>
</dbReference>
<dbReference type="PANTHER" id="PTHR30408:SF12">
    <property type="entry name" value="TYPE I RESTRICTION ENZYME MJAVIII SPECIFICITY SUBUNIT"/>
    <property type="match status" value="1"/>
</dbReference>
<keyword evidence="5" id="KW-0255">Endonuclease</keyword>
<proteinExistence type="inferred from homology"/>
<dbReference type="Proteomes" id="UP001227126">
    <property type="component" value="Unassembled WGS sequence"/>
</dbReference>
<dbReference type="SUPFAM" id="SSF116734">
    <property type="entry name" value="DNA methylase specificity domain"/>
    <property type="match status" value="2"/>
</dbReference>
<keyword evidence="2" id="KW-0680">Restriction system</keyword>
<dbReference type="InterPro" id="IPR000055">
    <property type="entry name" value="Restrct_endonuc_typeI_TRD"/>
</dbReference>
<feature type="domain" description="Type I restriction modification DNA specificity" evidence="4">
    <location>
        <begin position="222"/>
        <end position="386"/>
    </location>
</feature>
<comment type="caution">
    <text evidence="5">The sequence shown here is derived from an EMBL/GenBank/DDBJ whole genome shotgun (WGS) entry which is preliminary data.</text>
</comment>
<evidence type="ECO:0000313" key="5">
    <source>
        <dbReference type="EMBL" id="MDK3075512.1"/>
    </source>
</evidence>
<evidence type="ECO:0000256" key="3">
    <source>
        <dbReference type="ARBA" id="ARBA00023125"/>
    </source>
</evidence>
<protein>
    <submittedName>
        <fullName evidence="5">Restriction endonuclease subunit S</fullName>
        <ecNumber evidence="5">3.1.21.-</ecNumber>
    </submittedName>
</protein>
<evidence type="ECO:0000259" key="4">
    <source>
        <dbReference type="Pfam" id="PF01420"/>
    </source>
</evidence>